<dbReference type="Proteomes" id="UP000198959">
    <property type="component" value="Unassembled WGS sequence"/>
</dbReference>
<protein>
    <submittedName>
        <fullName evidence="2">Immunity protein 35</fullName>
    </submittedName>
</protein>
<gene>
    <name evidence="2" type="ORF">GA0074692_1067</name>
</gene>
<proteinExistence type="predicted"/>
<reference evidence="3" key="1">
    <citation type="submission" date="2016-06" db="EMBL/GenBank/DDBJ databases">
        <authorList>
            <person name="Varghese N."/>
            <person name="Submissions Spin"/>
        </authorList>
    </citation>
    <scope>NUCLEOTIDE SEQUENCE [LARGE SCALE GENOMIC DNA]</scope>
    <source>
        <strain evidence="3">DSM 43817</strain>
    </source>
</reference>
<dbReference type="AlphaFoldDB" id="A0A1C6RUZ8"/>
<evidence type="ECO:0000313" key="3">
    <source>
        <dbReference type="Proteomes" id="UP000198959"/>
    </source>
</evidence>
<dbReference type="Pfam" id="PF15567">
    <property type="entry name" value="Imm35"/>
    <property type="match status" value="1"/>
</dbReference>
<dbReference type="InterPro" id="IPR029082">
    <property type="entry name" value="Imm35"/>
</dbReference>
<evidence type="ECO:0000313" key="2">
    <source>
        <dbReference type="EMBL" id="SCL21048.1"/>
    </source>
</evidence>
<dbReference type="RefSeq" id="WP_091639928.1">
    <property type="nucleotide sequence ID" value="NZ_FMHW01000002.1"/>
</dbReference>
<name>A0A1C6RUZ8_9ACTN</name>
<sequence>MIFQDAYEAAQRYLDANMRGQHPLEIVIASCSEYANSWVFGYNTRRFLLEMDFVASLAGNGPIVVPKNGDALFLASSATPVEEQLRDL</sequence>
<accession>A0A1C6RUZ8</accession>
<feature type="domain" description="Immunity protein 35" evidence="1">
    <location>
        <begin position="5"/>
        <end position="84"/>
    </location>
</feature>
<organism evidence="2 3">
    <name type="scientific">Micromonospora pallida</name>
    <dbReference type="NCBI Taxonomy" id="145854"/>
    <lineage>
        <taxon>Bacteria</taxon>
        <taxon>Bacillati</taxon>
        <taxon>Actinomycetota</taxon>
        <taxon>Actinomycetes</taxon>
        <taxon>Micromonosporales</taxon>
        <taxon>Micromonosporaceae</taxon>
        <taxon>Micromonospora</taxon>
    </lineage>
</organism>
<evidence type="ECO:0000259" key="1">
    <source>
        <dbReference type="Pfam" id="PF15567"/>
    </source>
</evidence>
<dbReference type="EMBL" id="FMHW01000002">
    <property type="protein sequence ID" value="SCL21048.1"/>
    <property type="molecule type" value="Genomic_DNA"/>
</dbReference>
<keyword evidence="3" id="KW-1185">Reference proteome</keyword>
<dbReference type="OrthoDB" id="3401206at2"/>